<reference evidence="1" key="1">
    <citation type="submission" date="2020-10" db="EMBL/GenBank/DDBJ databases">
        <authorList>
            <person name="Gilroy R."/>
        </authorList>
    </citation>
    <scope>NUCLEOTIDE SEQUENCE</scope>
    <source>
        <strain evidence="1">CHK195-12923</strain>
    </source>
</reference>
<dbReference type="InterPro" id="IPR029058">
    <property type="entry name" value="AB_hydrolase_fold"/>
</dbReference>
<accession>A0A9D1MK61</accession>
<proteinExistence type="predicted"/>
<dbReference type="AlphaFoldDB" id="A0A9D1MK61"/>
<dbReference type="InterPro" id="IPR050583">
    <property type="entry name" value="Mycobacterial_A85_antigen"/>
</dbReference>
<dbReference type="PANTHER" id="PTHR48098:SF3">
    <property type="entry name" value="IRON(III) ENTEROBACTIN ESTERASE"/>
    <property type="match status" value="1"/>
</dbReference>
<dbReference type="Proteomes" id="UP000824110">
    <property type="component" value="Unassembled WGS sequence"/>
</dbReference>
<name>A0A9D1MK61_9FIRM</name>
<dbReference type="Gene3D" id="3.40.50.1820">
    <property type="entry name" value="alpha/beta hydrolase"/>
    <property type="match status" value="1"/>
</dbReference>
<organism evidence="1 2">
    <name type="scientific">Candidatus Coproplasma excrementigallinarum</name>
    <dbReference type="NCBI Taxonomy" id="2840747"/>
    <lineage>
        <taxon>Bacteria</taxon>
        <taxon>Bacillati</taxon>
        <taxon>Bacillota</taxon>
        <taxon>Clostridia</taxon>
        <taxon>Eubacteriales</taxon>
        <taxon>Candidatus Coproplasma</taxon>
    </lineage>
</organism>
<evidence type="ECO:0000313" key="1">
    <source>
        <dbReference type="EMBL" id="HIU61695.1"/>
    </source>
</evidence>
<gene>
    <name evidence="1" type="ORF">IAB69_03500</name>
</gene>
<dbReference type="EMBL" id="DVNE01000034">
    <property type="protein sequence ID" value="HIU61695.1"/>
    <property type="molecule type" value="Genomic_DNA"/>
</dbReference>
<protein>
    <submittedName>
        <fullName evidence="1">Esterase family protein</fullName>
    </submittedName>
</protein>
<dbReference type="PANTHER" id="PTHR48098">
    <property type="entry name" value="ENTEROCHELIN ESTERASE-RELATED"/>
    <property type="match status" value="1"/>
</dbReference>
<dbReference type="SUPFAM" id="SSF53474">
    <property type="entry name" value="alpha/beta-Hydrolases"/>
    <property type="match status" value="1"/>
</dbReference>
<reference evidence="1" key="2">
    <citation type="journal article" date="2021" name="PeerJ">
        <title>Extensive microbial diversity within the chicken gut microbiome revealed by metagenomics and culture.</title>
        <authorList>
            <person name="Gilroy R."/>
            <person name="Ravi A."/>
            <person name="Getino M."/>
            <person name="Pursley I."/>
            <person name="Horton D.L."/>
            <person name="Alikhan N.F."/>
            <person name="Baker D."/>
            <person name="Gharbi K."/>
            <person name="Hall N."/>
            <person name="Watson M."/>
            <person name="Adriaenssens E.M."/>
            <person name="Foster-Nyarko E."/>
            <person name="Jarju S."/>
            <person name="Secka A."/>
            <person name="Antonio M."/>
            <person name="Oren A."/>
            <person name="Chaudhuri R.R."/>
            <person name="La Ragione R."/>
            <person name="Hildebrand F."/>
            <person name="Pallen M.J."/>
        </authorList>
    </citation>
    <scope>NUCLEOTIDE SEQUENCE</scope>
    <source>
        <strain evidence="1">CHK195-12923</strain>
    </source>
</reference>
<evidence type="ECO:0000313" key="2">
    <source>
        <dbReference type="Proteomes" id="UP000824110"/>
    </source>
</evidence>
<sequence>MFSSYGKIYSRYLGREMEYMQYGTSGKPVLILPCQGGRFTEFEEMGMLKVYAPFIEDGRIQVFTIDSIDNQTLLAPGDPRGRIVHYEAWVNFVIGEAVPFFSRINTQANGWQIRFMSAGISLGSLHASNLFFRFPDTFDALLALSGIYTNERSFGCYHDDLTYNNAPLQYLGGMPCGHPYIEKYNRSRIVLCVGRGAWEVETLEDTRAMAAIFRRKGIDAWVDFWGDDVCHDWNWWYLQAAYFLPLILG</sequence>
<comment type="caution">
    <text evidence="1">The sequence shown here is derived from an EMBL/GenBank/DDBJ whole genome shotgun (WGS) entry which is preliminary data.</text>
</comment>